<sequence>MNDDWHDEIYVCGPYSPMSLLRSELALKAERELDGTAETTKQQHVDETSIDHDAPRSERSYLELLIFAPTDDSINSCPKISSFDCIKTGNTTNYMYILTT</sequence>
<proteinExistence type="predicted"/>
<evidence type="ECO:0000313" key="3">
    <source>
        <dbReference type="Proteomes" id="UP001153069"/>
    </source>
</evidence>
<evidence type="ECO:0000313" key="2">
    <source>
        <dbReference type="EMBL" id="CAB9522383.1"/>
    </source>
</evidence>
<feature type="region of interest" description="Disordered" evidence="1">
    <location>
        <begin position="32"/>
        <end position="53"/>
    </location>
</feature>
<organism evidence="2 3">
    <name type="scientific">Seminavis robusta</name>
    <dbReference type="NCBI Taxonomy" id="568900"/>
    <lineage>
        <taxon>Eukaryota</taxon>
        <taxon>Sar</taxon>
        <taxon>Stramenopiles</taxon>
        <taxon>Ochrophyta</taxon>
        <taxon>Bacillariophyta</taxon>
        <taxon>Bacillariophyceae</taxon>
        <taxon>Bacillariophycidae</taxon>
        <taxon>Naviculales</taxon>
        <taxon>Naviculaceae</taxon>
        <taxon>Seminavis</taxon>
    </lineage>
</organism>
<dbReference type="AlphaFoldDB" id="A0A9N8HP75"/>
<feature type="compositionally biased region" description="Basic and acidic residues" evidence="1">
    <location>
        <begin position="41"/>
        <end position="53"/>
    </location>
</feature>
<evidence type="ECO:0000256" key="1">
    <source>
        <dbReference type="SAM" id="MobiDB-lite"/>
    </source>
</evidence>
<comment type="caution">
    <text evidence="2">The sequence shown here is derived from an EMBL/GenBank/DDBJ whole genome shotgun (WGS) entry which is preliminary data.</text>
</comment>
<protein>
    <submittedName>
        <fullName evidence="2">Uncharacterized protein</fullName>
    </submittedName>
</protein>
<dbReference type="Proteomes" id="UP001153069">
    <property type="component" value="Unassembled WGS sequence"/>
</dbReference>
<gene>
    <name evidence="2" type="ORF">SEMRO_1297_G260420.1</name>
</gene>
<accession>A0A9N8HP75</accession>
<keyword evidence="3" id="KW-1185">Reference proteome</keyword>
<dbReference type="EMBL" id="CAICTM010001295">
    <property type="protein sequence ID" value="CAB9522383.1"/>
    <property type="molecule type" value="Genomic_DNA"/>
</dbReference>
<reference evidence="2" key="1">
    <citation type="submission" date="2020-06" db="EMBL/GenBank/DDBJ databases">
        <authorList>
            <consortium name="Plant Systems Biology data submission"/>
        </authorList>
    </citation>
    <scope>NUCLEOTIDE SEQUENCE</scope>
    <source>
        <strain evidence="2">D6</strain>
    </source>
</reference>
<name>A0A9N8HP75_9STRA</name>